<evidence type="ECO:0000256" key="8">
    <source>
        <dbReference type="SAM" id="SignalP"/>
    </source>
</evidence>
<dbReference type="InterPro" id="IPR003423">
    <property type="entry name" value="OMP_efflux"/>
</dbReference>
<feature type="chain" id="PRO_5047500358" evidence="8">
    <location>
        <begin position="24"/>
        <end position="452"/>
    </location>
</feature>
<keyword evidence="6" id="KW-0472">Membrane</keyword>
<comment type="similarity">
    <text evidence="2">Belongs to the outer membrane factor (OMF) (TC 1.B.17) family.</text>
</comment>
<dbReference type="Gene3D" id="1.20.1600.10">
    <property type="entry name" value="Outer membrane efflux proteins (OEP)"/>
    <property type="match status" value="1"/>
</dbReference>
<keyword evidence="7" id="KW-0998">Cell outer membrane</keyword>
<feature type="signal peptide" evidence="8">
    <location>
        <begin position="1"/>
        <end position="23"/>
    </location>
</feature>
<dbReference type="PANTHER" id="PTHR30026">
    <property type="entry name" value="OUTER MEMBRANE PROTEIN TOLC"/>
    <property type="match status" value="1"/>
</dbReference>
<keyword evidence="3" id="KW-0813">Transport</keyword>
<evidence type="ECO:0000313" key="9">
    <source>
        <dbReference type="EMBL" id="MFC4665480.1"/>
    </source>
</evidence>
<comment type="subcellular location">
    <subcellularLocation>
        <location evidence="1">Cell outer membrane</location>
    </subcellularLocation>
</comment>
<dbReference type="Pfam" id="PF02321">
    <property type="entry name" value="OEP"/>
    <property type="match status" value="2"/>
</dbReference>
<evidence type="ECO:0000256" key="5">
    <source>
        <dbReference type="ARBA" id="ARBA00022692"/>
    </source>
</evidence>
<dbReference type="InterPro" id="IPR051906">
    <property type="entry name" value="TolC-like"/>
</dbReference>
<organism evidence="9 10">
    <name type="scientific">Falsiporphyromonas endometrii</name>
    <dbReference type="NCBI Taxonomy" id="1387297"/>
    <lineage>
        <taxon>Bacteria</taxon>
        <taxon>Pseudomonadati</taxon>
        <taxon>Bacteroidota</taxon>
        <taxon>Bacteroidia</taxon>
        <taxon>Bacteroidales</taxon>
        <taxon>Porphyromonadaceae</taxon>
        <taxon>Falsiporphyromonas</taxon>
    </lineage>
</organism>
<dbReference type="EMBL" id="JBHSGO010000044">
    <property type="protein sequence ID" value="MFC4665480.1"/>
    <property type="molecule type" value="Genomic_DNA"/>
</dbReference>
<dbReference type="PANTHER" id="PTHR30026:SF20">
    <property type="entry name" value="OUTER MEMBRANE PROTEIN TOLC"/>
    <property type="match status" value="1"/>
</dbReference>
<protein>
    <submittedName>
        <fullName evidence="9">TolC family protein</fullName>
    </submittedName>
</protein>
<evidence type="ECO:0000256" key="6">
    <source>
        <dbReference type="ARBA" id="ARBA00023136"/>
    </source>
</evidence>
<sequence length="452" mass="49936">MKKIISCAGLILACLFTTGIAEKAIAQTDSTKPLSLDMNTAIRIALSDNPTVKVADVQIEKQKYANRATIGNLFPTIDASSSYTYTIKKPVMFLQMPGMDKPKGISMGVSHNIQAGITASMPLVSPMLWESISIGNTQMAASLEKARGSKIDMAAEVKKAYLSALLAQKSVDVFKASYENAKTNYRNVEQKYKQGVIAEFDRLRAEVQVQNLEPNLLQAENGASLAKKRLCVLLALDPNTPIELTESLDDYDQNVYAGYLKADTTIDNNSSLRMLSIQDTLLNKAKKIKKFEYLPTLSLSGNYNYSYMNNKIDFSDSKLWTPSSSLMFRLSIPIFSGGKRYYGVKQANTDITMLKLQEGDARRNLSLAMQQQIDLMNTAVKSYSAAKEAEKSAQKGYEIARARYENGAGTILEVNDADVQLLQARLNCSQAVYNFMVSLFAIEQLSGNNLPQ</sequence>
<evidence type="ECO:0000256" key="3">
    <source>
        <dbReference type="ARBA" id="ARBA00022448"/>
    </source>
</evidence>
<evidence type="ECO:0000256" key="2">
    <source>
        <dbReference type="ARBA" id="ARBA00007613"/>
    </source>
</evidence>
<gene>
    <name evidence="9" type="ORF">ACFO3G_02460</name>
</gene>
<evidence type="ECO:0000256" key="1">
    <source>
        <dbReference type="ARBA" id="ARBA00004442"/>
    </source>
</evidence>
<keyword evidence="10" id="KW-1185">Reference proteome</keyword>
<evidence type="ECO:0000256" key="4">
    <source>
        <dbReference type="ARBA" id="ARBA00022452"/>
    </source>
</evidence>
<comment type="caution">
    <text evidence="9">The sequence shown here is derived from an EMBL/GenBank/DDBJ whole genome shotgun (WGS) entry which is preliminary data.</text>
</comment>
<evidence type="ECO:0000313" key="10">
    <source>
        <dbReference type="Proteomes" id="UP001596020"/>
    </source>
</evidence>
<reference evidence="10" key="1">
    <citation type="journal article" date="2019" name="Int. J. Syst. Evol. Microbiol.">
        <title>The Global Catalogue of Microorganisms (GCM) 10K type strain sequencing project: providing services to taxonomists for standard genome sequencing and annotation.</title>
        <authorList>
            <consortium name="The Broad Institute Genomics Platform"/>
            <consortium name="The Broad Institute Genome Sequencing Center for Infectious Disease"/>
            <person name="Wu L."/>
            <person name="Ma J."/>
        </authorList>
    </citation>
    <scope>NUCLEOTIDE SEQUENCE [LARGE SCALE GENOMIC DNA]</scope>
    <source>
        <strain evidence="10">CGMCC 4.7357</strain>
    </source>
</reference>
<proteinExistence type="inferred from homology"/>
<name>A0ABV9K6G0_9PORP</name>
<keyword evidence="8" id="KW-0732">Signal</keyword>
<dbReference type="RefSeq" id="WP_380077655.1">
    <property type="nucleotide sequence ID" value="NZ_JBHSGO010000044.1"/>
</dbReference>
<keyword evidence="4" id="KW-1134">Transmembrane beta strand</keyword>
<evidence type="ECO:0000256" key="7">
    <source>
        <dbReference type="ARBA" id="ARBA00023237"/>
    </source>
</evidence>
<dbReference type="Proteomes" id="UP001596020">
    <property type="component" value="Unassembled WGS sequence"/>
</dbReference>
<accession>A0ABV9K6G0</accession>
<dbReference type="SUPFAM" id="SSF56954">
    <property type="entry name" value="Outer membrane efflux proteins (OEP)"/>
    <property type="match status" value="1"/>
</dbReference>
<keyword evidence="5" id="KW-0812">Transmembrane</keyword>